<evidence type="ECO:0000256" key="9">
    <source>
        <dbReference type="ARBA" id="ARBA00023002"/>
    </source>
</evidence>
<dbReference type="SUPFAM" id="SSF48264">
    <property type="entry name" value="Cytochrome P450"/>
    <property type="match status" value="1"/>
</dbReference>
<protein>
    <recommendedName>
        <fullName evidence="16">Cytochrome P450</fullName>
    </recommendedName>
</protein>
<dbReference type="AlphaFoldDB" id="A0AAW1CU03"/>
<evidence type="ECO:0000256" key="2">
    <source>
        <dbReference type="ARBA" id="ARBA00004174"/>
    </source>
</evidence>
<comment type="similarity">
    <text evidence="4">Belongs to the cytochrome P450 family.</text>
</comment>
<reference evidence="14 15" key="1">
    <citation type="submission" date="2022-12" db="EMBL/GenBank/DDBJ databases">
        <title>Chromosome-level genome assembly of true bugs.</title>
        <authorList>
            <person name="Ma L."/>
            <person name="Li H."/>
        </authorList>
    </citation>
    <scope>NUCLEOTIDE SEQUENCE [LARGE SCALE GENOMIC DNA]</scope>
    <source>
        <strain evidence="14">Lab_2022b</strain>
    </source>
</reference>
<sequence>MLALTLLIGLLVAIIIWYLISLTLWAIRAARLTENIPGPKPLPIIGNALHFSSFNTLDELTDEFLILFKKYCKPPDKIFKIWLGPKLGIVLGNPKHIEKVLSSKDALEKDSVYQYVEITGNGLFVRNGPEWQELRKPLNKLLNKKMIESNLEMFYEKSLKLCNIWEKYVKTGEYLELKHYITNYSLDTLAGQ</sequence>
<comment type="caution">
    <text evidence="14">The sequence shown here is derived from an EMBL/GenBank/DDBJ whole genome shotgun (WGS) entry which is preliminary data.</text>
</comment>
<evidence type="ECO:0000256" key="8">
    <source>
        <dbReference type="ARBA" id="ARBA00022848"/>
    </source>
</evidence>
<keyword evidence="12 13" id="KW-0472">Membrane</keyword>
<keyword evidence="6" id="KW-0479">Metal-binding</keyword>
<evidence type="ECO:0000256" key="10">
    <source>
        <dbReference type="ARBA" id="ARBA00023004"/>
    </source>
</evidence>
<evidence type="ECO:0000256" key="3">
    <source>
        <dbReference type="ARBA" id="ARBA00004406"/>
    </source>
</evidence>
<keyword evidence="7" id="KW-0256">Endoplasmic reticulum</keyword>
<dbReference type="GO" id="GO:0005789">
    <property type="term" value="C:endoplasmic reticulum membrane"/>
    <property type="evidence" value="ECO:0007669"/>
    <property type="project" value="UniProtKB-SubCell"/>
</dbReference>
<evidence type="ECO:0000256" key="11">
    <source>
        <dbReference type="ARBA" id="ARBA00023033"/>
    </source>
</evidence>
<dbReference type="PANTHER" id="PTHR24291:SF189">
    <property type="entry name" value="CYTOCHROME P450 4C3-RELATED"/>
    <property type="match status" value="1"/>
</dbReference>
<dbReference type="GO" id="GO:0016705">
    <property type="term" value="F:oxidoreductase activity, acting on paired donors, with incorporation or reduction of molecular oxygen"/>
    <property type="evidence" value="ECO:0007669"/>
    <property type="project" value="InterPro"/>
</dbReference>
<keyword evidence="15" id="KW-1185">Reference proteome</keyword>
<proteinExistence type="inferred from homology"/>
<feature type="transmembrane region" description="Helical" evidence="13">
    <location>
        <begin position="6"/>
        <end position="27"/>
    </location>
</feature>
<evidence type="ECO:0000256" key="12">
    <source>
        <dbReference type="ARBA" id="ARBA00023136"/>
    </source>
</evidence>
<dbReference type="Pfam" id="PF00067">
    <property type="entry name" value="p450"/>
    <property type="match status" value="1"/>
</dbReference>
<keyword evidence="11" id="KW-0503">Monooxygenase</keyword>
<keyword evidence="13" id="KW-1133">Transmembrane helix</keyword>
<dbReference type="GO" id="GO:0020037">
    <property type="term" value="F:heme binding"/>
    <property type="evidence" value="ECO:0007669"/>
    <property type="project" value="InterPro"/>
</dbReference>
<keyword evidence="9" id="KW-0560">Oxidoreductase</keyword>
<evidence type="ECO:0008006" key="16">
    <source>
        <dbReference type="Google" id="ProtNLM"/>
    </source>
</evidence>
<evidence type="ECO:0000256" key="7">
    <source>
        <dbReference type="ARBA" id="ARBA00022824"/>
    </source>
</evidence>
<dbReference type="GO" id="GO:0004497">
    <property type="term" value="F:monooxygenase activity"/>
    <property type="evidence" value="ECO:0007669"/>
    <property type="project" value="UniProtKB-KW"/>
</dbReference>
<keyword evidence="10" id="KW-0408">Iron</keyword>
<evidence type="ECO:0000256" key="6">
    <source>
        <dbReference type="ARBA" id="ARBA00022723"/>
    </source>
</evidence>
<evidence type="ECO:0000313" key="14">
    <source>
        <dbReference type="EMBL" id="KAK9501911.1"/>
    </source>
</evidence>
<dbReference type="GO" id="GO:0005506">
    <property type="term" value="F:iron ion binding"/>
    <property type="evidence" value="ECO:0007669"/>
    <property type="project" value="InterPro"/>
</dbReference>
<name>A0AAW1CU03_9HEMI</name>
<comment type="subcellular location">
    <subcellularLocation>
        <location evidence="3">Endoplasmic reticulum membrane</location>
        <topology evidence="3">Peripheral membrane protein</topology>
    </subcellularLocation>
    <subcellularLocation>
        <location evidence="2">Microsome membrane</location>
        <topology evidence="2">Peripheral membrane protein</topology>
    </subcellularLocation>
</comment>
<dbReference type="InterPro" id="IPR036396">
    <property type="entry name" value="Cyt_P450_sf"/>
</dbReference>
<dbReference type="Gene3D" id="1.10.630.10">
    <property type="entry name" value="Cytochrome P450"/>
    <property type="match status" value="1"/>
</dbReference>
<dbReference type="InterPro" id="IPR050196">
    <property type="entry name" value="Cytochrome_P450_Monoox"/>
</dbReference>
<organism evidence="14 15">
    <name type="scientific">Rhynocoris fuscipes</name>
    <dbReference type="NCBI Taxonomy" id="488301"/>
    <lineage>
        <taxon>Eukaryota</taxon>
        <taxon>Metazoa</taxon>
        <taxon>Ecdysozoa</taxon>
        <taxon>Arthropoda</taxon>
        <taxon>Hexapoda</taxon>
        <taxon>Insecta</taxon>
        <taxon>Pterygota</taxon>
        <taxon>Neoptera</taxon>
        <taxon>Paraneoptera</taxon>
        <taxon>Hemiptera</taxon>
        <taxon>Heteroptera</taxon>
        <taxon>Panheteroptera</taxon>
        <taxon>Cimicomorpha</taxon>
        <taxon>Reduviidae</taxon>
        <taxon>Harpactorinae</taxon>
        <taxon>Harpactorini</taxon>
        <taxon>Rhynocoris</taxon>
    </lineage>
</organism>
<evidence type="ECO:0000256" key="13">
    <source>
        <dbReference type="SAM" id="Phobius"/>
    </source>
</evidence>
<dbReference type="EMBL" id="JAPXFL010000009">
    <property type="protein sequence ID" value="KAK9501911.1"/>
    <property type="molecule type" value="Genomic_DNA"/>
</dbReference>
<evidence type="ECO:0000256" key="5">
    <source>
        <dbReference type="ARBA" id="ARBA00022617"/>
    </source>
</evidence>
<evidence type="ECO:0000256" key="4">
    <source>
        <dbReference type="ARBA" id="ARBA00010617"/>
    </source>
</evidence>
<gene>
    <name evidence="14" type="ORF">O3M35_012546</name>
</gene>
<dbReference type="InterPro" id="IPR001128">
    <property type="entry name" value="Cyt_P450"/>
</dbReference>
<dbReference type="Proteomes" id="UP001461498">
    <property type="component" value="Unassembled WGS sequence"/>
</dbReference>
<keyword evidence="13" id="KW-0812">Transmembrane</keyword>
<accession>A0AAW1CU03</accession>
<keyword evidence="5" id="KW-0349">Heme</keyword>
<evidence type="ECO:0000313" key="15">
    <source>
        <dbReference type="Proteomes" id="UP001461498"/>
    </source>
</evidence>
<dbReference type="PANTHER" id="PTHR24291">
    <property type="entry name" value="CYTOCHROME P450 FAMILY 4"/>
    <property type="match status" value="1"/>
</dbReference>
<comment type="cofactor">
    <cofactor evidence="1">
        <name>heme</name>
        <dbReference type="ChEBI" id="CHEBI:30413"/>
    </cofactor>
</comment>
<evidence type="ECO:0000256" key="1">
    <source>
        <dbReference type="ARBA" id="ARBA00001971"/>
    </source>
</evidence>
<keyword evidence="8" id="KW-0492">Microsome</keyword>